<name>A0ABU9U8H5_9SPIR</name>
<gene>
    <name evidence="2" type="ORF">WKV44_00265</name>
</gene>
<protein>
    <recommendedName>
        <fullName evidence="4">Protein kinase domain-containing protein</fullName>
    </recommendedName>
</protein>
<dbReference type="EMBL" id="JBCHKQ010000001">
    <property type="protein sequence ID" value="MEM5946970.1"/>
    <property type="molecule type" value="Genomic_DNA"/>
</dbReference>
<evidence type="ECO:0000313" key="2">
    <source>
        <dbReference type="EMBL" id="MEM5946970.1"/>
    </source>
</evidence>
<evidence type="ECO:0000313" key="3">
    <source>
        <dbReference type="Proteomes" id="UP001466331"/>
    </source>
</evidence>
<dbReference type="Proteomes" id="UP001466331">
    <property type="component" value="Unassembled WGS sequence"/>
</dbReference>
<dbReference type="SUPFAM" id="SSF56112">
    <property type="entry name" value="Protein kinase-like (PK-like)"/>
    <property type="match status" value="1"/>
</dbReference>
<reference evidence="2 3" key="1">
    <citation type="submission" date="2024-03" db="EMBL/GenBank/DDBJ databases">
        <title>Ignisphaera cupida sp. nov., a hyperthermophilic hydrolytic archaeon from a hot spring of Kamchatka, and proposal of Ignisphaeraceae fam. nov.</title>
        <authorList>
            <person name="Podosokorskaya O.A."/>
            <person name="Elcheninov A.G."/>
            <person name="Maltseva A.I."/>
            <person name="Zayulina K.S."/>
            <person name="Novikov A."/>
            <person name="Merkel A.Y."/>
        </authorList>
    </citation>
    <scope>NUCLEOTIDE SEQUENCE [LARGE SCALE GENOMIC DNA]</scope>
    <source>
        <strain evidence="2 3">38H-sp</strain>
    </source>
</reference>
<proteinExistence type="predicted"/>
<organism evidence="2 3">
    <name type="scientific">Rarispira pelagica</name>
    <dbReference type="NCBI Taxonomy" id="3141764"/>
    <lineage>
        <taxon>Bacteria</taxon>
        <taxon>Pseudomonadati</taxon>
        <taxon>Spirochaetota</taxon>
        <taxon>Spirochaetia</taxon>
        <taxon>Winmispirales</taxon>
        <taxon>Winmispiraceae</taxon>
        <taxon>Rarispira</taxon>
    </lineage>
</organism>
<keyword evidence="1" id="KW-0812">Transmembrane</keyword>
<sequence>MSTVLRLVEIDGKKRLAVPTGIHENTAALARQFAMCDKKAWRVIDGAVHPFDCIALRKLEGELMMLFPEDVPRFTLRELAAMPGNMRLSHLTSLASALVALTEQGIDPGKANPDAVFFTEDGVVFMGQALSAVLESHAERIHQEPDWLDDIDSTSWSFALAYMCYQAITGRLPFPGNTRQERLFARERGYLIGLSASSDSSRAFVVWMERALKLPGMFVSPPPFPENLCEDIEITESPKVVEKFAERRYKLSRSVAKYGLTVAVSVVVLIFLVAILTPMIRAATRPPITIGMEPEEVVTLYYESLDKMDLETMGDCLASKKDPAYIMITNMYVTSRVRTAVEKHTPILSPNVWKAYNMPEMENGSYIFGISNLKTKTIRKGNDTAVIQADYVFWTIDIPQEELVEPEQITKKITEKLVLEKHDNRWVINSHKPTAEKLISFDEAKKMLAEDKSVKYDLRK</sequence>
<dbReference type="RefSeq" id="WP_420068424.1">
    <property type="nucleotide sequence ID" value="NZ_JBCHKQ010000001.1"/>
</dbReference>
<keyword evidence="1" id="KW-0472">Membrane</keyword>
<keyword evidence="3" id="KW-1185">Reference proteome</keyword>
<accession>A0ABU9U8H5</accession>
<comment type="caution">
    <text evidence="2">The sequence shown here is derived from an EMBL/GenBank/DDBJ whole genome shotgun (WGS) entry which is preliminary data.</text>
</comment>
<dbReference type="InterPro" id="IPR011009">
    <property type="entry name" value="Kinase-like_dom_sf"/>
</dbReference>
<feature type="transmembrane region" description="Helical" evidence="1">
    <location>
        <begin position="258"/>
        <end position="280"/>
    </location>
</feature>
<evidence type="ECO:0000256" key="1">
    <source>
        <dbReference type="SAM" id="Phobius"/>
    </source>
</evidence>
<dbReference type="Gene3D" id="1.10.510.10">
    <property type="entry name" value="Transferase(Phosphotransferase) domain 1"/>
    <property type="match status" value="1"/>
</dbReference>
<keyword evidence="1" id="KW-1133">Transmembrane helix</keyword>
<evidence type="ECO:0008006" key="4">
    <source>
        <dbReference type="Google" id="ProtNLM"/>
    </source>
</evidence>